<keyword evidence="3" id="KW-1185">Reference proteome</keyword>
<dbReference type="AlphaFoldDB" id="A0AAD6HQP7"/>
<keyword evidence="1" id="KW-0732">Signal</keyword>
<accession>A0AAD6HQP7</accession>
<dbReference type="Proteomes" id="UP001215712">
    <property type="component" value="Unassembled WGS sequence"/>
</dbReference>
<dbReference type="EMBL" id="JAQJAN010000004">
    <property type="protein sequence ID" value="KAJ5732535.1"/>
    <property type="molecule type" value="Genomic_DNA"/>
</dbReference>
<protein>
    <recommendedName>
        <fullName evidence="4">GPI anchored protein</fullName>
    </recommendedName>
</protein>
<feature type="chain" id="PRO_5041903223" description="GPI anchored protein" evidence="1">
    <location>
        <begin position="23"/>
        <end position="327"/>
    </location>
</feature>
<evidence type="ECO:0000313" key="3">
    <source>
        <dbReference type="Proteomes" id="UP001215712"/>
    </source>
</evidence>
<organism evidence="2 3">
    <name type="scientific">Penicillium malachiteum</name>
    <dbReference type="NCBI Taxonomy" id="1324776"/>
    <lineage>
        <taxon>Eukaryota</taxon>
        <taxon>Fungi</taxon>
        <taxon>Dikarya</taxon>
        <taxon>Ascomycota</taxon>
        <taxon>Pezizomycotina</taxon>
        <taxon>Eurotiomycetes</taxon>
        <taxon>Eurotiomycetidae</taxon>
        <taxon>Eurotiales</taxon>
        <taxon>Aspergillaceae</taxon>
        <taxon>Penicillium</taxon>
    </lineage>
</organism>
<name>A0AAD6HQP7_9EURO</name>
<reference evidence="2" key="1">
    <citation type="journal article" date="2023" name="IMA Fungus">
        <title>Comparative genomic study of the Penicillium genus elucidates a diverse pangenome and 15 lateral gene transfer events.</title>
        <authorList>
            <person name="Petersen C."/>
            <person name="Sorensen T."/>
            <person name="Nielsen M.R."/>
            <person name="Sondergaard T.E."/>
            <person name="Sorensen J.L."/>
            <person name="Fitzpatrick D.A."/>
            <person name="Frisvad J.C."/>
            <person name="Nielsen K.L."/>
        </authorList>
    </citation>
    <scope>NUCLEOTIDE SEQUENCE</scope>
    <source>
        <strain evidence="2">IBT 17514</strain>
    </source>
</reference>
<evidence type="ECO:0000313" key="2">
    <source>
        <dbReference type="EMBL" id="KAJ5732535.1"/>
    </source>
</evidence>
<reference evidence="2" key="2">
    <citation type="submission" date="2023-01" db="EMBL/GenBank/DDBJ databases">
        <authorList>
            <person name="Petersen C."/>
        </authorList>
    </citation>
    <scope>NUCLEOTIDE SEQUENCE</scope>
    <source>
        <strain evidence="2">IBT 17514</strain>
    </source>
</reference>
<evidence type="ECO:0000256" key="1">
    <source>
        <dbReference type="SAM" id="SignalP"/>
    </source>
</evidence>
<feature type="signal peptide" evidence="1">
    <location>
        <begin position="1"/>
        <end position="22"/>
    </location>
</feature>
<gene>
    <name evidence="2" type="ORF">N7493_004016</name>
</gene>
<proteinExistence type="predicted"/>
<comment type="caution">
    <text evidence="2">The sequence shown here is derived from an EMBL/GenBank/DDBJ whole genome shotgun (WGS) entry which is preliminary data.</text>
</comment>
<sequence length="327" mass="35237">MTPILNKLGLALLFLQVPATLAASPAPQNQPRLRSNATLNIAKSSKLDSRRYSGLTERYFYWECPSGYDECSTDTSVCCPTGNGCCESGYCSDPGDTCCTIGTCPSGWNCCGNDGYCSPEDGECCEGGYYCNAGYQCKTWGGEDLCCPDSGCIGSSDDGDLGSTVDVGTGAAESTSSYSYTYDTYTYDTYTYDTYTYASYDYYYTTYYWSYWFYFWTSYSPYTVQTVTSTETTTTTVWSAYATDSYDADESFTLSIELYTFYTPYSATSLKSSTDPVPIATGAAGTPTATGIAHSGVGAATSVHVNKWVPIGCALFGGLMGVLAFGL</sequence>
<evidence type="ECO:0008006" key="4">
    <source>
        <dbReference type="Google" id="ProtNLM"/>
    </source>
</evidence>